<protein>
    <submittedName>
        <fullName evidence="1">Uncharacterized protein</fullName>
    </submittedName>
</protein>
<dbReference type="OrthoDB" id="414934at2"/>
<dbReference type="AlphaFoldDB" id="T0KER0"/>
<dbReference type="EMBL" id="AUWY01000085">
    <property type="protein sequence ID" value="EQB31908.1"/>
    <property type="molecule type" value="Genomic_DNA"/>
</dbReference>
<sequence length="179" mass="19672">MIPSHDGFHISEPKGATPSPLAGFFPLDYPASRREREATLALFLARWRDYVGSPMLPAFYPAWAAMAGDRQLALDLFEEGYAAYDAGRFHQCLEYRTDHPDSQVPAGPFMANIGAMLTTMLLGLPGLQIDDGDPSDWAKRSVVLPAGWSAITVDRIWIRGEPMRLVAGQGDDRAQILPA</sequence>
<dbReference type="eggNOG" id="COG1554">
    <property type="taxonomic scope" value="Bacteria"/>
</dbReference>
<gene>
    <name evidence="1" type="ORF">M529_12165</name>
</gene>
<dbReference type="STRING" id="1346791.M529_12165"/>
<comment type="caution">
    <text evidence="1">The sequence shown here is derived from an EMBL/GenBank/DDBJ whole genome shotgun (WGS) entry which is preliminary data.</text>
</comment>
<keyword evidence="2" id="KW-1185">Reference proteome</keyword>
<dbReference type="GO" id="GO:0005975">
    <property type="term" value="P:carbohydrate metabolic process"/>
    <property type="evidence" value="ECO:0007669"/>
    <property type="project" value="InterPro"/>
</dbReference>
<dbReference type="Proteomes" id="UP000015523">
    <property type="component" value="Unassembled WGS sequence"/>
</dbReference>
<evidence type="ECO:0000313" key="2">
    <source>
        <dbReference type="Proteomes" id="UP000015523"/>
    </source>
</evidence>
<dbReference type="RefSeq" id="WP_021318231.1">
    <property type="nucleotide sequence ID" value="NZ_AUWY01000085.1"/>
</dbReference>
<dbReference type="SUPFAM" id="SSF48208">
    <property type="entry name" value="Six-hairpin glycosidases"/>
    <property type="match status" value="1"/>
</dbReference>
<organism evidence="1 2">
    <name type="scientific">Sphingobium ummariense RL-3</name>
    <dbReference type="NCBI Taxonomy" id="1346791"/>
    <lineage>
        <taxon>Bacteria</taxon>
        <taxon>Pseudomonadati</taxon>
        <taxon>Pseudomonadota</taxon>
        <taxon>Alphaproteobacteria</taxon>
        <taxon>Sphingomonadales</taxon>
        <taxon>Sphingomonadaceae</taxon>
        <taxon>Sphingobium</taxon>
    </lineage>
</organism>
<proteinExistence type="predicted"/>
<reference evidence="1 2" key="1">
    <citation type="journal article" date="2013" name="Genome Announc.">
        <title>Draft Genome Sequence of Sphingobium ummariense Strain RL-3, a Hexachlorocyclohexane-Degrading Bacterium.</title>
        <authorList>
            <person name="Kohli P."/>
            <person name="Dua A."/>
            <person name="Sangwan N."/>
            <person name="Oldach P."/>
            <person name="Khurana J.P."/>
            <person name="Lal R."/>
        </authorList>
    </citation>
    <scope>NUCLEOTIDE SEQUENCE [LARGE SCALE GENOMIC DNA]</scope>
    <source>
        <strain evidence="1 2">RL-3</strain>
    </source>
</reference>
<name>T0KER0_9SPHN</name>
<dbReference type="PATRIC" id="fig|1346791.3.peg.2339"/>
<evidence type="ECO:0000313" key="1">
    <source>
        <dbReference type="EMBL" id="EQB31908.1"/>
    </source>
</evidence>
<dbReference type="InterPro" id="IPR008928">
    <property type="entry name" value="6-hairpin_glycosidase_sf"/>
</dbReference>
<accession>T0KER0</accession>